<evidence type="ECO:0000256" key="3">
    <source>
        <dbReference type="ARBA" id="ARBA00014522"/>
    </source>
</evidence>
<reference evidence="14 15" key="1">
    <citation type="journal article" date="2013" name="Nature">
        <title>Anaerobic oxidation of methane coupled to nitrate reduction in a novel archaeal lineage.</title>
        <authorList>
            <person name="Haroon M.F."/>
            <person name="Hu S."/>
            <person name="Shi Y."/>
            <person name="Imelfort M."/>
            <person name="Keller J."/>
            <person name="Hugenholtz P."/>
            <person name="Yuan Z."/>
            <person name="Tyson G.W."/>
        </authorList>
    </citation>
    <scope>NUCLEOTIDE SEQUENCE [LARGE SCALE GENOMIC DNA]</scope>
    <source>
        <strain evidence="14 15">ANME-2d</strain>
    </source>
</reference>
<dbReference type="Proteomes" id="UP000027153">
    <property type="component" value="Unassembled WGS sequence"/>
</dbReference>
<dbReference type="HAMAP" id="MF_00751">
    <property type="entry name" value="SecG"/>
    <property type="match status" value="1"/>
</dbReference>
<name>A0A062V7H7_9EURY</name>
<evidence type="ECO:0000313" key="14">
    <source>
        <dbReference type="EMBL" id="KCZ72493.1"/>
    </source>
</evidence>
<organism evidence="14 15">
    <name type="scientific">Candidatus Methanoperedens nitratireducens</name>
    <dbReference type="NCBI Taxonomy" id="1392998"/>
    <lineage>
        <taxon>Archaea</taxon>
        <taxon>Methanobacteriati</taxon>
        <taxon>Methanobacteriota</taxon>
        <taxon>Stenosarchaea group</taxon>
        <taxon>Methanomicrobia</taxon>
        <taxon>Methanosarcinales</taxon>
        <taxon>ANME-2 cluster</taxon>
        <taxon>Candidatus Methanoperedentaceae</taxon>
        <taxon>Candidatus Methanoperedens</taxon>
    </lineage>
</organism>
<comment type="function">
    <text evidence="12">Involved in protein export. The function of the beta subunit is unknown, but it may be involved in stabilization of the trimeric complex.</text>
</comment>
<evidence type="ECO:0000313" key="15">
    <source>
        <dbReference type="Proteomes" id="UP000027153"/>
    </source>
</evidence>
<keyword evidence="10 12" id="KW-0472">Membrane</keyword>
<keyword evidence="7 12" id="KW-0653">Protein transport</keyword>
<evidence type="ECO:0000256" key="7">
    <source>
        <dbReference type="ARBA" id="ARBA00022927"/>
    </source>
</evidence>
<sequence>MAKKKEGSGLMSSAGLMRYYDAEETAVLINPKTVFSVAIVIGLAVLALNAYYGIWP</sequence>
<comment type="caution">
    <text evidence="14">The sequence shown here is derived from an EMBL/GenBank/DDBJ whole genome shotgun (WGS) entry which is preliminary data.</text>
</comment>
<dbReference type="NCBIfam" id="NF002318">
    <property type="entry name" value="PRK01253.1"/>
    <property type="match status" value="1"/>
</dbReference>
<evidence type="ECO:0000256" key="6">
    <source>
        <dbReference type="ARBA" id="ARBA00022692"/>
    </source>
</evidence>
<evidence type="ECO:0000256" key="8">
    <source>
        <dbReference type="ARBA" id="ARBA00022989"/>
    </source>
</evidence>
<gene>
    <name evidence="12" type="primary">secG</name>
    <name evidence="14" type="ORF">ANME2D_00920</name>
</gene>
<feature type="transmembrane region" description="Helical" evidence="13">
    <location>
        <begin position="34"/>
        <end position="54"/>
    </location>
</feature>
<keyword evidence="8 12" id="KW-1133">Transmembrane helix</keyword>
<dbReference type="InterPro" id="IPR023531">
    <property type="entry name" value="Preprot_translocase_SecG"/>
</dbReference>
<dbReference type="EMBL" id="JMIY01000002">
    <property type="protein sequence ID" value="KCZ72493.1"/>
    <property type="molecule type" value="Genomic_DNA"/>
</dbReference>
<evidence type="ECO:0000256" key="4">
    <source>
        <dbReference type="ARBA" id="ARBA00022448"/>
    </source>
</evidence>
<evidence type="ECO:0000256" key="9">
    <source>
        <dbReference type="ARBA" id="ARBA00023010"/>
    </source>
</evidence>
<dbReference type="Pfam" id="PF03911">
    <property type="entry name" value="Sec61_beta"/>
    <property type="match status" value="1"/>
</dbReference>
<feature type="topological domain" description="Cytoplasmic" evidence="12">
    <location>
        <begin position="1"/>
        <end position="30"/>
    </location>
</feature>
<keyword evidence="5 12" id="KW-1003">Cell membrane</keyword>
<evidence type="ECO:0000256" key="12">
    <source>
        <dbReference type="HAMAP-Rule" id="MF_00751"/>
    </source>
</evidence>
<keyword evidence="4 12" id="KW-0813">Transport</keyword>
<protein>
    <recommendedName>
        <fullName evidence="3 12">Preprotein translocase subunit SecG</fullName>
    </recommendedName>
    <alternativeName>
        <fullName evidence="11 12">Protein transport protein Sec61 subunit beta homolog</fullName>
    </alternativeName>
</protein>
<evidence type="ECO:0000256" key="2">
    <source>
        <dbReference type="ARBA" id="ARBA00006103"/>
    </source>
</evidence>
<dbReference type="GO" id="GO:0015031">
    <property type="term" value="P:protein transport"/>
    <property type="evidence" value="ECO:0007669"/>
    <property type="project" value="UniProtKB-UniRule"/>
</dbReference>
<dbReference type="InterPro" id="IPR016482">
    <property type="entry name" value="SecG/Sec61-beta/Sbh"/>
</dbReference>
<dbReference type="GO" id="GO:0005886">
    <property type="term" value="C:plasma membrane"/>
    <property type="evidence" value="ECO:0007669"/>
    <property type="project" value="UniProtKB-SubCell"/>
</dbReference>
<accession>A0A062V7H7</accession>
<keyword evidence="9 12" id="KW-0811">Translocation</keyword>
<evidence type="ECO:0000256" key="10">
    <source>
        <dbReference type="ARBA" id="ARBA00023136"/>
    </source>
</evidence>
<dbReference type="AlphaFoldDB" id="A0A062V7H7"/>
<evidence type="ECO:0000256" key="1">
    <source>
        <dbReference type="ARBA" id="ARBA00004162"/>
    </source>
</evidence>
<dbReference type="RefSeq" id="WP_048089400.1">
    <property type="nucleotide sequence ID" value="NZ_JMIY01000002.1"/>
</dbReference>
<evidence type="ECO:0000256" key="13">
    <source>
        <dbReference type="SAM" id="Phobius"/>
    </source>
</evidence>
<comment type="subcellular location">
    <subcellularLocation>
        <location evidence="1 12">Cell membrane</location>
        <topology evidence="1 12">Single-pass membrane protein</topology>
    </subcellularLocation>
</comment>
<comment type="similarity">
    <text evidence="2 12">Belongs to the SEC61-beta family.</text>
</comment>
<proteinExistence type="inferred from homology"/>
<evidence type="ECO:0000256" key="11">
    <source>
        <dbReference type="ARBA" id="ARBA00031868"/>
    </source>
</evidence>
<comment type="subunit">
    <text evidence="12">Component of the protein translocase complex. Heterotrimer consisting of alpha (SecY), beta (SecG) and gamma (SecE) subunits. Can form oligomers of the heterotrimer.</text>
</comment>
<dbReference type="OrthoDB" id="43651at2157"/>
<keyword evidence="6 12" id="KW-0812">Transmembrane</keyword>
<evidence type="ECO:0000256" key="5">
    <source>
        <dbReference type="ARBA" id="ARBA00022475"/>
    </source>
</evidence>
<keyword evidence="15" id="KW-1185">Reference proteome</keyword>